<protein>
    <submittedName>
        <fullName evidence="1">Uncharacterized protein</fullName>
    </submittedName>
</protein>
<organism evidence="1 2">
    <name type="scientific">Linum trigynum</name>
    <dbReference type="NCBI Taxonomy" id="586398"/>
    <lineage>
        <taxon>Eukaryota</taxon>
        <taxon>Viridiplantae</taxon>
        <taxon>Streptophyta</taxon>
        <taxon>Embryophyta</taxon>
        <taxon>Tracheophyta</taxon>
        <taxon>Spermatophyta</taxon>
        <taxon>Magnoliopsida</taxon>
        <taxon>eudicotyledons</taxon>
        <taxon>Gunneridae</taxon>
        <taxon>Pentapetalae</taxon>
        <taxon>rosids</taxon>
        <taxon>fabids</taxon>
        <taxon>Malpighiales</taxon>
        <taxon>Linaceae</taxon>
        <taxon>Linum</taxon>
    </lineage>
</organism>
<reference evidence="1 2" key="1">
    <citation type="submission" date="2024-04" db="EMBL/GenBank/DDBJ databases">
        <authorList>
            <person name="Fracassetti M."/>
        </authorList>
    </citation>
    <scope>NUCLEOTIDE SEQUENCE [LARGE SCALE GENOMIC DNA]</scope>
</reference>
<dbReference type="Proteomes" id="UP001497516">
    <property type="component" value="Chromosome 7"/>
</dbReference>
<evidence type="ECO:0000313" key="1">
    <source>
        <dbReference type="EMBL" id="CAL1398729.1"/>
    </source>
</evidence>
<accession>A0AAV2FK90</accession>
<gene>
    <name evidence="1" type="ORF">LTRI10_LOCUS38947</name>
</gene>
<sequence>MFIFINIGEHNHVDPTNLLKERDQVVEHELGVLPSFHVEALQRAVDFLGDGANSYEVLELGVHIVRAADFLEHLIALALAM</sequence>
<evidence type="ECO:0000313" key="2">
    <source>
        <dbReference type="Proteomes" id="UP001497516"/>
    </source>
</evidence>
<name>A0AAV2FK90_9ROSI</name>
<dbReference type="AlphaFoldDB" id="A0AAV2FK90"/>
<proteinExistence type="predicted"/>
<dbReference type="EMBL" id="OZ034820">
    <property type="protein sequence ID" value="CAL1398729.1"/>
    <property type="molecule type" value="Genomic_DNA"/>
</dbReference>
<keyword evidence="2" id="KW-1185">Reference proteome</keyword>